<reference evidence="2" key="1">
    <citation type="submission" date="2025-08" db="UniProtKB">
        <authorList>
            <consortium name="RefSeq"/>
        </authorList>
    </citation>
    <scope>IDENTIFICATION</scope>
    <source>
        <tissue evidence="2">Whole organism</tissue>
    </source>
</reference>
<dbReference type="GeneID" id="108677820"/>
<protein>
    <submittedName>
        <fullName evidence="2">Uncharacterized protein LOC108677820</fullName>
    </submittedName>
</protein>
<evidence type="ECO:0000313" key="2">
    <source>
        <dbReference type="RefSeq" id="XP_047740342.1"/>
    </source>
</evidence>
<name>A0A979FVG5_HYAAZ</name>
<organism evidence="1 2">
    <name type="scientific">Hyalella azteca</name>
    <name type="common">Amphipod</name>
    <dbReference type="NCBI Taxonomy" id="294128"/>
    <lineage>
        <taxon>Eukaryota</taxon>
        <taxon>Metazoa</taxon>
        <taxon>Ecdysozoa</taxon>
        <taxon>Arthropoda</taxon>
        <taxon>Crustacea</taxon>
        <taxon>Multicrustacea</taxon>
        <taxon>Malacostraca</taxon>
        <taxon>Eumalacostraca</taxon>
        <taxon>Peracarida</taxon>
        <taxon>Amphipoda</taxon>
        <taxon>Senticaudata</taxon>
        <taxon>Talitrida</taxon>
        <taxon>Talitroidea</taxon>
        <taxon>Hyalellidae</taxon>
        <taxon>Hyalella</taxon>
    </lineage>
</organism>
<sequence length="329" mass="37876">MRKLENKRLKLALVITSASLVTMAVMSRHIQLRVDVDKRVPEFHTQNTGLAENEMYLRRTTNLAQRHNDVHVTCQIFEEKISELNQRLTRISKSLERLWCATKDVMSTGGFCVTADRLYTGGNSFFDPEMCYFVEALVGNVSIADFGAGLGKYGMCFLRKNQTEFRLDDKQRSQYIADLQTDLNDIQNKPQIVYSWHGFDGGIDIEEVSGGFIAHADLSEEGLWLGRRWDWVMSIEVGEHIHPKHEDFFLDNLIRHACAGIILTWAVEGQPGHYHVNNHNNDYIKQRMRDKGLIVDEDAEKLLRQVTRKYLINTPMVFRLPSPKSCLTK</sequence>
<dbReference type="OrthoDB" id="406773at2759"/>
<dbReference type="OMA" id="FDWINAR"/>
<dbReference type="AlphaFoldDB" id="A0A979FVG5"/>
<dbReference type="RefSeq" id="XP_047740342.1">
    <property type="nucleotide sequence ID" value="XM_047884386.1"/>
</dbReference>
<gene>
    <name evidence="2" type="primary">LOC108677820</name>
</gene>
<keyword evidence="1" id="KW-1185">Reference proteome</keyword>
<accession>A0A979FVG5</accession>
<dbReference type="KEGG" id="hazt:108677820"/>
<evidence type="ECO:0000313" key="1">
    <source>
        <dbReference type="Proteomes" id="UP000694843"/>
    </source>
</evidence>
<dbReference type="Proteomes" id="UP000694843">
    <property type="component" value="Unplaced"/>
</dbReference>
<proteinExistence type="predicted"/>